<dbReference type="EMBL" id="UINC01047073">
    <property type="protein sequence ID" value="SVB55877.1"/>
    <property type="molecule type" value="Genomic_DNA"/>
</dbReference>
<protein>
    <recommendedName>
        <fullName evidence="2">Glucokinase</fullName>
    </recommendedName>
</protein>
<organism evidence="1">
    <name type="scientific">marine metagenome</name>
    <dbReference type="NCBI Taxonomy" id="408172"/>
    <lineage>
        <taxon>unclassified sequences</taxon>
        <taxon>metagenomes</taxon>
        <taxon>ecological metagenomes</taxon>
    </lineage>
</organism>
<feature type="non-terminal residue" evidence="1">
    <location>
        <position position="233"/>
    </location>
</feature>
<gene>
    <name evidence="1" type="ORF">METZ01_LOCUS208731</name>
</gene>
<dbReference type="SUPFAM" id="SSF53067">
    <property type="entry name" value="Actin-like ATPase domain"/>
    <property type="match status" value="1"/>
</dbReference>
<reference evidence="1" key="1">
    <citation type="submission" date="2018-05" db="EMBL/GenBank/DDBJ databases">
        <authorList>
            <person name="Lanie J.A."/>
            <person name="Ng W.-L."/>
            <person name="Kazmierczak K.M."/>
            <person name="Andrzejewski T.M."/>
            <person name="Davidsen T.M."/>
            <person name="Wayne K.J."/>
            <person name="Tettelin H."/>
            <person name="Glass J.I."/>
            <person name="Rusch D."/>
            <person name="Podicherti R."/>
            <person name="Tsui H.-C.T."/>
            <person name="Winkler M.E."/>
        </authorList>
    </citation>
    <scope>NUCLEOTIDE SEQUENCE</scope>
</reference>
<evidence type="ECO:0000313" key="1">
    <source>
        <dbReference type="EMBL" id="SVB55877.1"/>
    </source>
</evidence>
<name>A0A382F1B7_9ZZZZ</name>
<evidence type="ECO:0008006" key="2">
    <source>
        <dbReference type="Google" id="ProtNLM"/>
    </source>
</evidence>
<accession>A0A382F1B7</accession>
<dbReference type="InterPro" id="IPR000600">
    <property type="entry name" value="ROK"/>
</dbReference>
<dbReference type="InterPro" id="IPR043129">
    <property type="entry name" value="ATPase_NBD"/>
</dbReference>
<dbReference type="Pfam" id="PF00480">
    <property type="entry name" value="ROK"/>
    <property type="match status" value="1"/>
</dbReference>
<dbReference type="PROSITE" id="PS01125">
    <property type="entry name" value="ROK"/>
    <property type="match status" value="1"/>
</dbReference>
<dbReference type="InterPro" id="IPR049874">
    <property type="entry name" value="ROK_cs"/>
</dbReference>
<dbReference type="PANTHER" id="PTHR18964:SF149">
    <property type="entry name" value="BIFUNCTIONAL UDP-N-ACETYLGLUCOSAMINE 2-EPIMERASE_N-ACETYLMANNOSAMINE KINASE"/>
    <property type="match status" value="1"/>
</dbReference>
<sequence length="233" mass="24917">MTKSVALGIDIGGTNTVYGFVGENGHVHHYKEIPTHGSKPVLDLVDRIDNRVQSYLRDNTATVLSGIGIGAPNGNHFTGLIQDPPNLSWGNVDIVALFKERFDCDVILTNDANAAALGEKHYGAAKEMDDFIVITLGTGLGSGIFSGGRLLYGHDGFAGEMGHMPIESEGRDCKCGNSGCLESYASAYGISKTVKELLNETPEDELLQTIDREKVDGLLIDDAFDAGNETAQK</sequence>
<dbReference type="AlphaFoldDB" id="A0A382F1B7"/>
<dbReference type="Gene3D" id="3.30.420.40">
    <property type="match status" value="2"/>
</dbReference>
<proteinExistence type="predicted"/>
<dbReference type="PANTHER" id="PTHR18964">
    <property type="entry name" value="ROK (REPRESSOR, ORF, KINASE) FAMILY"/>
    <property type="match status" value="1"/>
</dbReference>